<sequence length="124" mass="13302">MATYLAFFDGSTTPWRLDAAEVTTALAGSWGAVDAAPIRFAERPAVRWVVPTDDGPGEVVLPENGTGLYFDASLPDSARLAALLRRLVPDAVELVFCDQGYYFDVRVQPGTTAAELLAEVDAQP</sequence>
<keyword evidence="2" id="KW-1185">Reference proteome</keyword>
<organism evidence="1 2">
    <name type="scientific">Streptomyces chisholmiae</name>
    <dbReference type="NCBI Taxonomy" id="3075540"/>
    <lineage>
        <taxon>Bacteria</taxon>
        <taxon>Bacillati</taxon>
        <taxon>Actinomycetota</taxon>
        <taxon>Actinomycetes</taxon>
        <taxon>Kitasatosporales</taxon>
        <taxon>Streptomycetaceae</taxon>
        <taxon>Streptomyces</taxon>
    </lineage>
</organism>
<evidence type="ECO:0000313" key="1">
    <source>
        <dbReference type="EMBL" id="MDT0268766.1"/>
    </source>
</evidence>
<comment type="caution">
    <text evidence="1">The sequence shown here is derived from an EMBL/GenBank/DDBJ whole genome shotgun (WGS) entry which is preliminary data.</text>
</comment>
<protein>
    <submittedName>
        <fullName evidence="1">Uncharacterized protein</fullName>
    </submittedName>
</protein>
<dbReference type="RefSeq" id="WP_311668848.1">
    <property type="nucleotide sequence ID" value="NZ_JAVREO010000012.1"/>
</dbReference>
<proteinExistence type="predicted"/>
<dbReference type="Proteomes" id="UP001183410">
    <property type="component" value="Unassembled WGS sequence"/>
</dbReference>
<dbReference type="EMBL" id="JAVREO010000012">
    <property type="protein sequence ID" value="MDT0268766.1"/>
    <property type="molecule type" value="Genomic_DNA"/>
</dbReference>
<accession>A0ABU2JUW0</accession>
<gene>
    <name evidence="1" type="ORF">RM844_20985</name>
</gene>
<reference evidence="2" key="1">
    <citation type="submission" date="2023-07" db="EMBL/GenBank/DDBJ databases">
        <title>30 novel species of actinomycetes from the DSMZ collection.</title>
        <authorList>
            <person name="Nouioui I."/>
        </authorList>
    </citation>
    <scope>NUCLEOTIDE SEQUENCE [LARGE SCALE GENOMIC DNA]</scope>
    <source>
        <strain evidence="2">DSM 44915</strain>
    </source>
</reference>
<evidence type="ECO:0000313" key="2">
    <source>
        <dbReference type="Proteomes" id="UP001183410"/>
    </source>
</evidence>
<name>A0ABU2JUW0_9ACTN</name>